<evidence type="ECO:0000256" key="7">
    <source>
        <dbReference type="ARBA" id="ARBA00023237"/>
    </source>
</evidence>
<keyword evidence="6" id="KW-0472">Membrane</keyword>
<dbReference type="HOGENOM" id="CLU_039022_0_0_5"/>
<keyword evidence="5 8" id="KW-0732">Signal</keyword>
<evidence type="ECO:0000256" key="1">
    <source>
        <dbReference type="ARBA" id="ARBA00004571"/>
    </source>
</evidence>
<dbReference type="SUPFAM" id="SSF56935">
    <property type="entry name" value="Porins"/>
    <property type="match status" value="1"/>
</dbReference>
<accession>S9S7B1</accession>
<evidence type="ECO:0000313" key="10">
    <source>
        <dbReference type="Proteomes" id="UP000015346"/>
    </source>
</evidence>
<dbReference type="EMBL" id="AOLV01000010">
    <property type="protein sequence ID" value="EPX86070.1"/>
    <property type="molecule type" value="Genomic_DNA"/>
</dbReference>
<keyword evidence="4" id="KW-0812">Transmembrane</keyword>
<proteinExistence type="inferred from homology"/>
<comment type="subcellular location">
    <subcellularLocation>
        <location evidence="1">Cell outer membrane</location>
        <topology evidence="1">Multi-pass membrane protein</topology>
    </subcellularLocation>
</comment>
<dbReference type="PANTHER" id="PTHR35093">
    <property type="entry name" value="OUTER MEMBRANE PROTEIN NMB0088-RELATED"/>
    <property type="match status" value="1"/>
</dbReference>
<comment type="caution">
    <text evidence="9">The sequence shown here is derived from an EMBL/GenBank/DDBJ whole genome shotgun (WGS) entry which is preliminary data.</text>
</comment>
<keyword evidence="10" id="KW-1185">Reference proteome</keyword>
<comment type="similarity">
    <text evidence="2">Belongs to the OmpP1/FadL family.</text>
</comment>
<gene>
    <name evidence="9" type="ORF">ruthe_00878</name>
</gene>
<evidence type="ECO:0000256" key="2">
    <source>
        <dbReference type="ARBA" id="ARBA00008163"/>
    </source>
</evidence>
<dbReference type="InterPro" id="IPR005017">
    <property type="entry name" value="OMPP1/FadL/TodX"/>
</dbReference>
<dbReference type="AlphaFoldDB" id="S9S7B1"/>
<keyword evidence="7" id="KW-0998">Cell outer membrane</keyword>
<evidence type="ECO:0000256" key="3">
    <source>
        <dbReference type="ARBA" id="ARBA00022452"/>
    </source>
</evidence>
<keyword evidence="3" id="KW-1134">Transmembrane beta strand</keyword>
<dbReference type="Proteomes" id="UP000015346">
    <property type="component" value="Unassembled WGS sequence"/>
</dbReference>
<dbReference type="GO" id="GO:0015483">
    <property type="term" value="F:long-chain fatty acid transporting porin activity"/>
    <property type="evidence" value="ECO:0007669"/>
    <property type="project" value="TreeGrafter"/>
</dbReference>
<dbReference type="PANTHER" id="PTHR35093:SF8">
    <property type="entry name" value="OUTER MEMBRANE PROTEIN NMB0088-RELATED"/>
    <property type="match status" value="1"/>
</dbReference>
<dbReference type="GO" id="GO:0009279">
    <property type="term" value="C:cell outer membrane"/>
    <property type="evidence" value="ECO:0007669"/>
    <property type="project" value="UniProtKB-SubCell"/>
</dbReference>
<protein>
    <submittedName>
        <fullName evidence="9">Long-chain fatty acid transport protein</fullName>
    </submittedName>
</protein>
<feature type="chain" id="PRO_5004556652" evidence="8">
    <location>
        <begin position="22"/>
        <end position="282"/>
    </location>
</feature>
<sequence>MLRIWLGAPTWLALSASSVLAGALDRSAQPVSALFEPGNYVELSFGYTMPTVEGTHSTPFGTSRSGNAAEAFGQGVVSGKFDVNEQLSFAVIYDQPFGADADYGDADPTYPIAGSRASFESSGITALGRYRLNDNFSIHAGARMVQVDADLFVRSIAAITATGPVFATYEASFDPDRDIGFVVGAAYEKPEIALRVALTYSSELSFENDYRYTVSSPLGTMSGTGTTRYTMPRSINLDFRTGIAANTLLFGSIRWAEWSETVIELDNYLTGRLSDGPPRRGL</sequence>
<feature type="signal peptide" evidence="8">
    <location>
        <begin position="1"/>
        <end position="21"/>
    </location>
</feature>
<evidence type="ECO:0000313" key="9">
    <source>
        <dbReference type="EMBL" id="EPX86070.1"/>
    </source>
</evidence>
<evidence type="ECO:0000256" key="6">
    <source>
        <dbReference type="ARBA" id="ARBA00023136"/>
    </source>
</evidence>
<dbReference type="PATRIC" id="fig|1123069.3.peg.847"/>
<organism evidence="9 10">
    <name type="scientific">Rubellimicrobium thermophilum DSM 16684</name>
    <dbReference type="NCBI Taxonomy" id="1123069"/>
    <lineage>
        <taxon>Bacteria</taxon>
        <taxon>Pseudomonadati</taxon>
        <taxon>Pseudomonadota</taxon>
        <taxon>Alphaproteobacteria</taxon>
        <taxon>Rhodobacterales</taxon>
        <taxon>Roseobacteraceae</taxon>
        <taxon>Rubellimicrobium</taxon>
    </lineage>
</organism>
<evidence type="ECO:0000256" key="5">
    <source>
        <dbReference type="ARBA" id="ARBA00022729"/>
    </source>
</evidence>
<dbReference type="OrthoDB" id="6679728at2"/>
<reference evidence="9 10" key="1">
    <citation type="journal article" date="2013" name="Stand. Genomic Sci.">
        <title>Genome sequence of the reddish-pigmented Rubellimicrobium thermophilum type strain (DSM 16684(T)), a member of the Roseobacter clade.</title>
        <authorList>
            <person name="Fiebig A."/>
            <person name="Riedel T."/>
            <person name="Gronow S."/>
            <person name="Petersen J."/>
            <person name="Klenk H.P."/>
            <person name="Goker M."/>
        </authorList>
    </citation>
    <scope>NUCLEOTIDE SEQUENCE [LARGE SCALE GENOMIC DNA]</scope>
    <source>
        <strain evidence="9 10">DSM 16684</strain>
    </source>
</reference>
<dbReference type="STRING" id="1123069.ruthe_00878"/>
<name>S9S7B1_9RHOB</name>
<evidence type="ECO:0000256" key="4">
    <source>
        <dbReference type="ARBA" id="ARBA00022692"/>
    </source>
</evidence>
<dbReference type="Pfam" id="PF03349">
    <property type="entry name" value="Toluene_X"/>
    <property type="match status" value="1"/>
</dbReference>
<evidence type="ECO:0000256" key="8">
    <source>
        <dbReference type="SAM" id="SignalP"/>
    </source>
</evidence>
<dbReference type="Gene3D" id="2.40.160.60">
    <property type="entry name" value="Outer membrane protein transport protein (OMPP1/FadL/TodX)"/>
    <property type="match status" value="1"/>
</dbReference>